<feature type="transmembrane region" description="Helical" evidence="1">
    <location>
        <begin position="153"/>
        <end position="176"/>
    </location>
</feature>
<feature type="transmembrane region" description="Helical" evidence="1">
    <location>
        <begin position="80"/>
        <end position="99"/>
    </location>
</feature>
<feature type="transmembrane region" description="Helical" evidence="1">
    <location>
        <begin position="182"/>
        <end position="203"/>
    </location>
</feature>
<sequence length="322" mass="37900">MYKYTKSLIILSCCEKNESLFKNSLDLTDINGSNIESSTCFTYKIALFSFGVFNVVRIISYHYEKMLFKSMKSCYMKQDFPCLHMGSMIGAPYICYQLCYNYSVQYGGQFLFLYVLSIALVFVMYPYIKGFVCLIRSISFCIKNKYFSHWFELYTSLMALFIYGSLILTTFFHLIFSIPPSIFIFGYPIHYPYVNLSLIIFLMHHYIIRSHKEISPIIYKVIEEDIYVYAQRFKCINGSICGKESNVYILSKRPSIETNIARDIFNFNENKNDSYNVNSFSHKIGNNRVVTVRNMNELDGWIIRKLRDYIPQIKINISGKYY</sequence>
<feature type="transmembrane region" description="Helical" evidence="1">
    <location>
        <begin position="41"/>
        <end position="59"/>
    </location>
</feature>
<keyword evidence="2" id="KW-1185">Reference proteome</keyword>
<dbReference type="WBParaSite" id="SPAL_0001616100.1">
    <property type="protein sequence ID" value="SPAL_0001616100.1"/>
    <property type="gene ID" value="SPAL_0001616100"/>
</dbReference>
<keyword evidence="1" id="KW-1133">Transmembrane helix</keyword>
<dbReference type="STRING" id="174720.A0A0N5CE70"/>
<proteinExistence type="predicted"/>
<organism evidence="2 3">
    <name type="scientific">Strongyloides papillosus</name>
    <name type="common">Intestinal threadworm</name>
    <dbReference type="NCBI Taxonomy" id="174720"/>
    <lineage>
        <taxon>Eukaryota</taxon>
        <taxon>Metazoa</taxon>
        <taxon>Ecdysozoa</taxon>
        <taxon>Nematoda</taxon>
        <taxon>Chromadorea</taxon>
        <taxon>Rhabditida</taxon>
        <taxon>Tylenchina</taxon>
        <taxon>Panagrolaimomorpha</taxon>
        <taxon>Strongyloidoidea</taxon>
        <taxon>Strongyloididae</taxon>
        <taxon>Strongyloides</taxon>
    </lineage>
</organism>
<keyword evidence="1" id="KW-0472">Membrane</keyword>
<accession>A0A0N5CE70</accession>
<protein>
    <submittedName>
        <fullName evidence="3">Post-GPI attachment to proteins factor 3</fullName>
    </submittedName>
</protein>
<feature type="transmembrane region" description="Helical" evidence="1">
    <location>
        <begin position="111"/>
        <end position="132"/>
    </location>
</feature>
<reference evidence="3" key="1">
    <citation type="submission" date="2017-02" db="UniProtKB">
        <authorList>
            <consortium name="WormBaseParasite"/>
        </authorList>
    </citation>
    <scope>IDENTIFICATION</scope>
</reference>
<evidence type="ECO:0000256" key="1">
    <source>
        <dbReference type="SAM" id="Phobius"/>
    </source>
</evidence>
<evidence type="ECO:0000313" key="3">
    <source>
        <dbReference type="WBParaSite" id="SPAL_0001616100.1"/>
    </source>
</evidence>
<dbReference type="Proteomes" id="UP000046392">
    <property type="component" value="Unplaced"/>
</dbReference>
<evidence type="ECO:0000313" key="2">
    <source>
        <dbReference type="Proteomes" id="UP000046392"/>
    </source>
</evidence>
<keyword evidence="1" id="KW-0812">Transmembrane</keyword>
<dbReference type="AlphaFoldDB" id="A0A0N5CE70"/>
<name>A0A0N5CE70_STREA</name>